<organism evidence="2 3">
    <name type="scientific">Croceitalea vernalis</name>
    <dbReference type="NCBI Taxonomy" id="3075599"/>
    <lineage>
        <taxon>Bacteria</taxon>
        <taxon>Pseudomonadati</taxon>
        <taxon>Bacteroidota</taxon>
        <taxon>Flavobacteriia</taxon>
        <taxon>Flavobacteriales</taxon>
        <taxon>Flavobacteriaceae</taxon>
        <taxon>Croceitalea</taxon>
    </lineage>
</organism>
<gene>
    <name evidence="2" type="ORF">RM520_02265</name>
</gene>
<evidence type="ECO:0000313" key="3">
    <source>
        <dbReference type="Proteomes" id="UP001250662"/>
    </source>
</evidence>
<reference evidence="2 3" key="1">
    <citation type="submission" date="2023-09" db="EMBL/GenBank/DDBJ databases">
        <authorList>
            <person name="Rey-Velasco X."/>
        </authorList>
    </citation>
    <scope>NUCLEOTIDE SEQUENCE [LARGE SCALE GENOMIC DNA]</scope>
    <source>
        <strain evidence="2 3">P007</strain>
    </source>
</reference>
<dbReference type="RefSeq" id="WP_311384085.1">
    <property type="nucleotide sequence ID" value="NZ_JAVRHU010000001.1"/>
</dbReference>
<dbReference type="EMBL" id="JAVRHU010000001">
    <property type="protein sequence ID" value="MDT0620430.1"/>
    <property type="molecule type" value="Genomic_DNA"/>
</dbReference>
<feature type="transmembrane region" description="Helical" evidence="1">
    <location>
        <begin position="12"/>
        <end position="32"/>
    </location>
</feature>
<keyword evidence="1" id="KW-0472">Membrane</keyword>
<protein>
    <submittedName>
        <fullName evidence="2">Uncharacterized protein</fullName>
    </submittedName>
</protein>
<keyword evidence="1" id="KW-1133">Transmembrane helix</keyword>
<comment type="caution">
    <text evidence="2">The sequence shown here is derived from an EMBL/GenBank/DDBJ whole genome shotgun (WGS) entry which is preliminary data.</text>
</comment>
<evidence type="ECO:0000313" key="2">
    <source>
        <dbReference type="EMBL" id="MDT0620430.1"/>
    </source>
</evidence>
<keyword evidence="1" id="KW-0812">Transmembrane</keyword>
<evidence type="ECO:0000256" key="1">
    <source>
        <dbReference type="SAM" id="Phobius"/>
    </source>
</evidence>
<proteinExistence type="predicted"/>
<keyword evidence="3" id="KW-1185">Reference proteome</keyword>
<sequence length="58" mass="6368">MKTSEKLLSARILTICLTISVLLIGFVAYDAYALEIQEEVTEAVLNTLPDLDNSLAKL</sequence>
<accession>A0ABU3BDQ6</accession>
<dbReference type="Proteomes" id="UP001250662">
    <property type="component" value="Unassembled WGS sequence"/>
</dbReference>
<name>A0ABU3BDQ6_9FLAO</name>